<proteinExistence type="predicted"/>
<name>A0A9D4E874_DREPO</name>
<dbReference type="AlphaFoldDB" id="A0A9D4E874"/>
<keyword evidence="2" id="KW-1185">Reference proteome</keyword>
<reference evidence="1" key="2">
    <citation type="submission" date="2020-11" db="EMBL/GenBank/DDBJ databases">
        <authorList>
            <person name="McCartney M.A."/>
            <person name="Auch B."/>
            <person name="Kono T."/>
            <person name="Mallez S."/>
            <person name="Becker A."/>
            <person name="Gohl D.M."/>
            <person name="Silverstein K.A.T."/>
            <person name="Koren S."/>
            <person name="Bechman K.B."/>
            <person name="Herman A."/>
            <person name="Abrahante J.E."/>
            <person name="Garbe J."/>
        </authorList>
    </citation>
    <scope>NUCLEOTIDE SEQUENCE</scope>
    <source>
        <strain evidence="1">Duluth1</strain>
        <tissue evidence="1">Whole animal</tissue>
    </source>
</reference>
<dbReference type="EMBL" id="JAIWYP010000009">
    <property type="protein sequence ID" value="KAH3775006.1"/>
    <property type="molecule type" value="Genomic_DNA"/>
</dbReference>
<organism evidence="1 2">
    <name type="scientific">Dreissena polymorpha</name>
    <name type="common">Zebra mussel</name>
    <name type="synonym">Mytilus polymorpha</name>
    <dbReference type="NCBI Taxonomy" id="45954"/>
    <lineage>
        <taxon>Eukaryota</taxon>
        <taxon>Metazoa</taxon>
        <taxon>Spiralia</taxon>
        <taxon>Lophotrochozoa</taxon>
        <taxon>Mollusca</taxon>
        <taxon>Bivalvia</taxon>
        <taxon>Autobranchia</taxon>
        <taxon>Heteroconchia</taxon>
        <taxon>Euheterodonta</taxon>
        <taxon>Imparidentia</taxon>
        <taxon>Neoheterodontei</taxon>
        <taxon>Myida</taxon>
        <taxon>Dreissenoidea</taxon>
        <taxon>Dreissenidae</taxon>
        <taxon>Dreissena</taxon>
    </lineage>
</organism>
<evidence type="ECO:0000313" key="1">
    <source>
        <dbReference type="EMBL" id="KAH3775006.1"/>
    </source>
</evidence>
<sequence>MNQRLVLYRRSSWVCVANTRCRAFGPFQISATRKSWDSRKVWSIPNRKSIGLGCSELGSISVGLSS</sequence>
<comment type="caution">
    <text evidence="1">The sequence shown here is derived from an EMBL/GenBank/DDBJ whole genome shotgun (WGS) entry which is preliminary data.</text>
</comment>
<reference evidence="1" key="1">
    <citation type="journal article" date="2019" name="bioRxiv">
        <title>The Genome of the Zebra Mussel, Dreissena polymorpha: A Resource for Invasive Species Research.</title>
        <authorList>
            <person name="McCartney M.A."/>
            <person name="Auch B."/>
            <person name="Kono T."/>
            <person name="Mallez S."/>
            <person name="Zhang Y."/>
            <person name="Obille A."/>
            <person name="Becker A."/>
            <person name="Abrahante J.E."/>
            <person name="Garbe J."/>
            <person name="Badalamenti J.P."/>
            <person name="Herman A."/>
            <person name="Mangelson H."/>
            <person name="Liachko I."/>
            <person name="Sullivan S."/>
            <person name="Sone E.D."/>
            <person name="Koren S."/>
            <person name="Silverstein K.A.T."/>
            <person name="Beckman K.B."/>
            <person name="Gohl D.M."/>
        </authorList>
    </citation>
    <scope>NUCLEOTIDE SEQUENCE</scope>
    <source>
        <strain evidence="1">Duluth1</strain>
        <tissue evidence="1">Whole animal</tissue>
    </source>
</reference>
<evidence type="ECO:0000313" key="2">
    <source>
        <dbReference type="Proteomes" id="UP000828390"/>
    </source>
</evidence>
<gene>
    <name evidence="1" type="ORF">DPMN_176401</name>
</gene>
<accession>A0A9D4E874</accession>
<protein>
    <submittedName>
        <fullName evidence="1">Uncharacterized protein</fullName>
    </submittedName>
</protein>
<dbReference type="Proteomes" id="UP000828390">
    <property type="component" value="Unassembled WGS sequence"/>
</dbReference>